<evidence type="ECO:0000313" key="4">
    <source>
        <dbReference type="Proteomes" id="UP001225605"/>
    </source>
</evidence>
<dbReference type="Proteomes" id="UP001225605">
    <property type="component" value="Unassembled WGS sequence"/>
</dbReference>
<dbReference type="PANTHER" id="PTHR43464">
    <property type="entry name" value="METHYLTRANSFERASE"/>
    <property type="match status" value="1"/>
</dbReference>
<dbReference type="GO" id="GO:0008168">
    <property type="term" value="F:methyltransferase activity"/>
    <property type="evidence" value="ECO:0007669"/>
    <property type="project" value="UniProtKB-KW"/>
</dbReference>
<gene>
    <name evidence="3" type="ORF">CKY47_32180</name>
</gene>
<accession>A0ABU0X8S4</accession>
<keyword evidence="3" id="KW-0808">Transferase</keyword>
<dbReference type="PANTHER" id="PTHR43464:SF3">
    <property type="entry name" value="SAM-DEPENDENT METHYLTRANSFERASE"/>
    <property type="match status" value="1"/>
</dbReference>
<proteinExistence type="predicted"/>
<feature type="region of interest" description="Disordered" evidence="1">
    <location>
        <begin position="1"/>
        <end position="25"/>
    </location>
</feature>
<dbReference type="EMBL" id="NSDM01000019">
    <property type="protein sequence ID" value="MDQ2588533.1"/>
    <property type="molecule type" value="Genomic_DNA"/>
</dbReference>
<comment type="caution">
    <text evidence="3">The sequence shown here is derived from an EMBL/GenBank/DDBJ whole genome shotgun (WGS) entry which is preliminary data.</text>
</comment>
<organism evidence="3 4">
    <name type="scientific">Saccharothrix yanglingensis</name>
    <dbReference type="NCBI Taxonomy" id="659496"/>
    <lineage>
        <taxon>Bacteria</taxon>
        <taxon>Bacillati</taxon>
        <taxon>Actinomycetota</taxon>
        <taxon>Actinomycetes</taxon>
        <taxon>Pseudonocardiales</taxon>
        <taxon>Pseudonocardiaceae</taxon>
        <taxon>Saccharothrix</taxon>
    </lineage>
</organism>
<dbReference type="GO" id="GO:0032259">
    <property type="term" value="P:methylation"/>
    <property type="evidence" value="ECO:0007669"/>
    <property type="project" value="UniProtKB-KW"/>
</dbReference>
<reference evidence="3 4" key="1">
    <citation type="submission" date="2017-06" db="EMBL/GenBank/DDBJ databases">
        <title>Cultured bacterium strain Saccharothrix yanglingensis Hhs.015.</title>
        <authorList>
            <person name="Xia Y."/>
        </authorList>
    </citation>
    <scope>NUCLEOTIDE SEQUENCE [LARGE SCALE GENOMIC DNA]</scope>
    <source>
        <strain evidence="3 4">Hhs.015</strain>
    </source>
</reference>
<keyword evidence="3" id="KW-0489">Methyltransferase</keyword>
<evidence type="ECO:0000313" key="3">
    <source>
        <dbReference type="EMBL" id="MDQ2588533.1"/>
    </source>
</evidence>
<feature type="domain" description="Methyltransferase" evidence="2">
    <location>
        <begin position="80"/>
        <end position="171"/>
    </location>
</feature>
<dbReference type="CDD" id="cd02440">
    <property type="entry name" value="AdoMet_MTases"/>
    <property type="match status" value="1"/>
</dbReference>
<evidence type="ECO:0000259" key="2">
    <source>
        <dbReference type="Pfam" id="PF13649"/>
    </source>
</evidence>
<sequence>MVPVASSAPSPCPGRPLPTASSRHQSWITNDGWSTSVTSVDRSEIFDIAHLRHPIAAPVAPDRLRELIGWLSPAAGARAVDLGCGEGEWLQRVLLDHPATTGVGIDHVLPASAARRTGERGLTDRVRWIETDAATWNDGLFDVVLCVGARHAFGGLEDMLVAVRQHLRPGGQALIGEMIWEGTPSAAAPAALGLPADSVPDLAGLVRAFHRHGLEPSFGHVSTLTEWDDYEFSWTGSLVDWAVRSAPTVEDRNQALTAAREHRDTWLGGLRRELGFATFVLHDVAPGPV</sequence>
<dbReference type="InterPro" id="IPR029063">
    <property type="entry name" value="SAM-dependent_MTases_sf"/>
</dbReference>
<dbReference type="Gene3D" id="3.40.50.150">
    <property type="entry name" value="Vaccinia Virus protein VP39"/>
    <property type="match status" value="1"/>
</dbReference>
<dbReference type="Pfam" id="PF13649">
    <property type="entry name" value="Methyltransf_25"/>
    <property type="match status" value="1"/>
</dbReference>
<dbReference type="SUPFAM" id="SSF53335">
    <property type="entry name" value="S-adenosyl-L-methionine-dependent methyltransferases"/>
    <property type="match status" value="1"/>
</dbReference>
<dbReference type="InterPro" id="IPR041698">
    <property type="entry name" value="Methyltransf_25"/>
</dbReference>
<protein>
    <submittedName>
        <fullName evidence="3">SAM-dependent methyltransferase</fullName>
    </submittedName>
</protein>
<evidence type="ECO:0000256" key="1">
    <source>
        <dbReference type="SAM" id="MobiDB-lite"/>
    </source>
</evidence>
<name>A0ABU0X8S4_9PSEU</name>
<keyword evidence="4" id="KW-1185">Reference proteome</keyword>